<sequence length="40" mass="4572">MAAASDLADKERTRLGRSVPADFQGHHRLEAANRNRRLKR</sequence>
<dbReference type="EMBL" id="JAACXV010020236">
    <property type="protein sequence ID" value="KAF7263634.1"/>
    <property type="molecule type" value="Genomic_DNA"/>
</dbReference>
<evidence type="ECO:0000313" key="2">
    <source>
        <dbReference type="EMBL" id="KAF7263626.1"/>
    </source>
</evidence>
<name>A0A834HS81_RHYFE</name>
<proteinExistence type="predicted"/>
<dbReference type="Proteomes" id="UP000625711">
    <property type="component" value="Unassembled WGS sequence"/>
</dbReference>
<feature type="non-terminal residue" evidence="4">
    <location>
        <position position="40"/>
    </location>
</feature>
<evidence type="ECO:0000313" key="5">
    <source>
        <dbReference type="Proteomes" id="UP000625711"/>
    </source>
</evidence>
<keyword evidence="5" id="KW-1185">Reference proteome</keyword>
<dbReference type="AlphaFoldDB" id="A0A834HS81"/>
<feature type="region of interest" description="Disordered" evidence="1">
    <location>
        <begin position="1"/>
        <end position="40"/>
    </location>
</feature>
<protein>
    <submittedName>
        <fullName evidence="4">Uncharacterized protein</fullName>
    </submittedName>
</protein>
<evidence type="ECO:0000313" key="4">
    <source>
        <dbReference type="EMBL" id="KAF7263635.1"/>
    </source>
</evidence>
<reference evidence="4" key="1">
    <citation type="submission" date="2020-08" db="EMBL/GenBank/DDBJ databases">
        <title>Genome sequencing and assembly of the red palm weevil Rhynchophorus ferrugineus.</title>
        <authorList>
            <person name="Dias G.B."/>
            <person name="Bergman C.M."/>
            <person name="Manee M."/>
        </authorList>
    </citation>
    <scope>NUCLEOTIDE SEQUENCE</scope>
    <source>
        <strain evidence="4">AA-2017</strain>
        <tissue evidence="4">Whole larva</tissue>
    </source>
</reference>
<accession>A0A834HS81</accession>
<organism evidence="4 5">
    <name type="scientific">Rhynchophorus ferrugineus</name>
    <name type="common">Red palm weevil</name>
    <name type="synonym">Curculio ferrugineus</name>
    <dbReference type="NCBI Taxonomy" id="354439"/>
    <lineage>
        <taxon>Eukaryota</taxon>
        <taxon>Metazoa</taxon>
        <taxon>Ecdysozoa</taxon>
        <taxon>Arthropoda</taxon>
        <taxon>Hexapoda</taxon>
        <taxon>Insecta</taxon>
        <taxon>Pterygota</taxon>
        <taxon>Neoptera</taxon>
        <taxon>Endopterygota</taxon>
        <taxon>Coleoptera</taxon>
        <taxon>Polyphaga</taxon>
        <taxon>Cucujiformia</taxon>
        <taxon>Curculionidae</taxon>
        <taxon>Dryophthorinae</taxon>
        <taxon>Rhynchophorus</taxon>
    </lineage>
</organism>
<feature type="compositionally biased region" description="Basic and acidic residues" evidence="1">
    <location>
        <begin position="24"/>
        <end position="33"/>
    </location>
</feature>
<gene>
    <name evidence="4" type="ORF">GWI33_001540</name>
    <name evidence="3" type="ORF">GWI33_001541</name>
    <name evidence="2" type="ORF">GWI33_001568</name>
</gene>
<evidence type="ECO:0000313" key="3">
    <source>
        <dbReference type="EMBL" id="KAF7263634.1"/>
    </source>
</evidence>
<dbReference type="EMBL" id="JAACXV010020330">
    <property type="protein sequence ID" value="KAF7263626.1"/>
    <property type="molecule type" value="Genomic_DNA"/>
</dbReference>
<dbReference type="EMBL" id="JAACXV010020235">
    <property type="protein sequence ID" value="KAF7263635.1"/>
    <property type="molecule type" value="Genomic_DNA"/>
</dbReference>
<evidence type="ECO:0000256" key="1">
    <source>
        <dbReference type="SAM" id="MobiDB-lite"/>
    </source>
</evidence>
<comment type="caution">
    <text evidence="4">The sequence shown here is derived from an EMBL/GenBank/DDBJ whole genome shotgun (WGS) entry which is preliminary data.</text>
</comment>